<sequence length="113" mass="12680">ITWLVETKRSTMVEHFTFTLNHHIRRQDLCTQTIHAFAHFVYGHSNKTCILADIQGTPAHVNGRDLLVLFDPMTHTPNGSVFDSGIGDFGMKGIQTFLRDHTCGEVCRALGLN</sequence>
<feature type="non-terminal residue" evidence="7">
    <location>
        <position position="113"/>
    </location>
</feature>
<evidence type="ECO:0000256" key="1">
    <source>
        <dbReference type="ARBA" id="ARBA00022527"/>
    </source>
</evidence>
<gene>
    <name evidence="7" type="ORF">B0H17DRAFT_911916</name>
</gene>
<organism evidence="7 8">
    <name type="scientific">Mycena rosella</name>
    <name type="common">Pink bonnet</name>
    <name type="synonym">Agaricus rosellus</name>
    <dbReference type="NCBI Taxonomy" id="1033263"/>
    <lineage>
        <taxon>Eukaryota</taxon>
        <taxon>Fungi</taxon>
        <taxon>Dikarya</taxon>
        <taxon>Basidiomycota</taxon>
        <taxon>Agaricomycotina</taxon>
        <taxon>Agaricomycetes</taxon>
        <taxon>Agaricomycetidae</taxon>
        <taxon>Agaricales</taxon>
        <taxon>Marasmiineae</taxon>
        <taxon>Mycenaceae</taxon>
        <taxon>Mycena</taxon>
    </lineage>
</organism>
<keyword evidence="1" id="KW-0723">Serine/threonine-protein kinase</keyword>
<dbReference type="PANTHER" id="PTHR45992">
    <property type="entry name" value="EUKARYOTIC ELONGATION FACTOR 2 KINASE-RELATED"/>
    <property type="match status" value="1"/>
</dbReference>
<accession>A0AAD7DLE5</accession>
<dbReference type="PROSITE" id="PS51158">
    <property type="entry name" value="ALPHA_KINASE"/>
    <property type="match status" value="1"/>
</dbReference>
<keyword evidence="4 7" id="KW-0418">Kinase</keyword>
<evidence type="ECO:0000313" key="8">
    <source>
        <dbReference type="Proteomes" id="UP001221757"/>
    </source>
</evidence>
<evidence type="ECO:0000256" key="2">
    <source>
        <dbReference type="ARBA" id="ARBA00022679"/>
    </source>
</evidence>
<feature type="non-terminal residue" evidence="7">
    <location>
        <position position="1"/>
    </location>
</feature>
<dbReference type="InterPro" id="IPR051852">
    <property type="entry name" value="Alpha-type_PK"/>
</dbReference>
<dbReference type="GO" id="GO:0004674">
    <property type="term" value="F:protein serine/threonine kinase activity"/>
    <property type="evidence" value="ECO:0007669"/>
    <property type="project" value="UniProtKB-KW"/>
</dbReference>
<evidence type="ECO:0000313" key="7">
    <source>
        <dbReference type="EMBL" id="KAJ7692913.1"/>
    </source>
</evidence>
<evidence type="ECO:0000259" key="6">
    <source>
        <dbReference type="PROSITE" id="PS51158"/>
    </source>
</evidence>
<dbReference type="EMBL" id="JARKIE010000049">
    <property type="protein sequence ID" value="KAJ7692913.1"/>
    <property type="molecule type" value="Genomic_DNA"/>
</dbReference>
<dbReference type="Gene3D" id="3.20.200.10">
    <property type="entry name" value="MHCK/EF2 kinase"/>
    <property type="match status" value="1"/>
</dbReference>
<protein>
    <submittedName>
        <fullName evidence="7">Kinase-like domain-containing protein</fullName>
    </submittedName>
</protein>
<name>A0AAD7DLE5_MYCRO</name>
<dbReference type="SUPFAM" id="SSF56112">
    <property type="entry name" value="Protein kinase-like (PK-like)"/>
    <property type="match status" value="1"/>
</dbReference>
<evidence type="ECO:0000256" key="4">
    <source>
        <dbReference type="ARBA" id="ARBA00022777"/>
    </source>
</evidence>
<feature type="domain" description="Alpha-type protein kinase" evidence="6">
    <location>
        <begin position="1"/>
        <end position="113"/>
    </location>
</feature>
<dbReference type="CDD" id="cd04515">
    <property type="entry name" value="Alpha_kinase"/>
    <property type="match status" value="1"/>
</dbReference>
<dbReference type="AlphaFoldDB" id="A0AAD7DLE5"/>
<evidence type="ECO:0000256" key="5">
    <source>
        <dbReference type="ARBA" id="ARBA00022840"/>
    </source>
</evidence>
<dbReference type="InterPro" id="IPR004166">
    <property type="entry name" value="a-kinase_dom"/>
</dbReference>
<dbReference type="Pfam" id="PF02816">
    <property type="entry name" value="Alpha_kinase"/>
    <property type="match status" value="1"/>
</dbReference>
<comment type="caution">
    <text evidence="7">The sequence shown here is derived from an EMBL/GenBank/DDBJ whole genome shotgun (WGS) entry which is preliminary data.</text>
</comment>
<reference evidence="7" key="1">
    <citation type="submission" date="2023-03" db="EMBL/GenBank/DDBJ databases">
        <title>Massive genome expansion in bonnet fungi (Mycena s.s.) driven by repeated elements and novel gene families across ecological guilds.</title>
        <authorList>
            <consortium name="Lawrence Berkeley National Laboratory"/>
            <person name="Harder C.B."/>
            <person name="Miyauchi S."/>
            <person name="Viragh M."/>
            <person name="Kuo A."/>
            <person name="Thoen E."/>
            <person name="Andreopoulos B."/>
            <person name="Lu D."/>
            <person name="Skrede I."/>
            <person name="Drula E."/>
            <person name="Henrissat B."/>
            <person name="Morin E."/>
            <person name="Kohler A."/>
            <person name="Barry K."/>
            <person name="LaButti K."/>
            <person name="Morin E."/>
            <person name="Salamov A."/>
            <person name="Lipzen A."/>
            <person name="Mereny Z."/>
            <person name="Hegedus B."/>
            <person name="Baldrian P."/>
            <person name="Stursova M."/>
            <person name="Weitz H."/>
            <person name="Taylor A."/>
            <person name="Grigoriev I.V."/>
            <person name="Nagy L.G."/>
            <person name="Martin F."/>
            <person name="Kauserud H."/>
        </authorList>
    </citation>
    <scope>NUCLEOTIDE SEQUENCE</scope>
    <source>
        <strain evidence="7">CBHHK067</strain>
    </source>
</reference>
<dbReference type="InterPro" id="IPR011009">
    <property type="entry name" value="Kinase-like_dom_sf"/>
</dbReference>
<dbReference type="Proteomes" id="UP001221757">
    <property type="component" value="Unassembled WGS sequence"/>
</dbReference>
<dbReference type="GO" id="GO:0005524">
    <property type="term" value="F:ATP binding"/>
    <property type="evidence" value="ECO:0007669"/>
    <property type="project" value="UniProtKB-KW"/>
</dbReference>
<keyword evidence="5" id="KW-0067">ATP-binding</keyword>
<evidence type="ECO:0000256" key="3">
    <source>
        <dbReference type="ARBA" id="ARBA00022741"/>
    </source>
</evidence>
<keyword evidence="8" id="KW-1185">Reference proteome</keyword>
<proteinExistence type="predicted"/>
<keyword evidence="2" id="KW-0808">Transferase</keyword>
<keyword evidence="3" id="KW-0547">Nucleotide-binding</keyword>